<gene>
    <name evidence="2" type="ORF">ACFFX0_23100</name>
</gene>
<dbReference type="Proteomes" id="UP001589575">
    <property type="component" value="Unassembled WGS sequence"/>
</dbReference>
<dbReference type="EMBL" id="JBHMFI010000001">
    <property type="protein sequence ID" value="MFB9073926.1"/>
    <property type="molecule type" value="Genomic_DNA"/>
</dbReference>
<accession>A0ABV5G4S7</accession>
<feature type="compositionally biased region" description="Basic and acidic residues" evidence="1">
    <location>
        <begin position="1"/>
        <end position="22"/>
    </location>
</feature>
<comment type="caution">
    <text evidence="2">The sequence shown here is derived from an EMBL/GenBank/DDBJ whole genome shotgun (WGS) entry which is preliminary data.</text>
</comment>
<evidence type="ECO:0000256" key="1">
    <source>
        <dbReference type="SAM" id="MobiDB-lite"/>
    </source>
</evidence>
<evidence type="ECO:0000313" key="3">
    <source>
        <dbReference type="Proteomes" id="UP001589575"/>
    </source>
</evidence>
<evidence type="ECO:0000313" key="2">
    <source>
        <dbReference type="EMBL" id="MFB9073926.1"/>
    </source>
</evidence>
<feature type="region of interest" description="Disordered" evidence="1">
    <location>
        <begin position="1"/>
        <end position="43"/>
    </location>
</feature>
<organism evidence="2 3">
    <name type="scientific">Citricoccus parietis</name>
    <dbReference type="NCBI Taxonomy" id="592307"/>
    <lineage>
        <taxon>Bacteria</taxon>
        <taxon>Bacillati</taxon>
        <taxon>Actinomycetota</taxon>
        <taxon>Actinomycetes</taxon>
        <taxon>Micrococcales</taxon>
        <taxon>Micrococcaceae</taxon>
        <taxon>Citricoccus</taxon>
    </lineage>
</organism>
<proteinExistence type="predicted"/>
<name>A0ABV5G4S7_9MICC</name>
<reference evidence="2 3" key="1">
    <citation type="submission" date="2024-09" db="EMBL/GenBank/DDBJ databases">
        <authorList>
            <person name="Sun Q."/>
            <person name="Mori K."/>
        </authorList>
    </citation>
    <scope>NUCLEOTIDE SEQUENCE [LARGE SCALE GENOMIC DNA]</scope>
    <source>
        <strain evidence="2 3">CCM 7609</strain>
    </source>
</reference>
<keyword evidence="3" id="KW-1185">Reference proteome</keyword>
<sequence length="43" mass="4443">MIDEASRHLVPDATDCKDHGGDARLGSSAMLSGSFPACGPRRG</sequence>
<protein>
    <submittedName>
        <fullName evidence="2">Uncharacterized protein</fullName>
    </submittedName>
</protein>